<protein>
    <submittedName>
        <fullName evidence="2">Crotonobetainyl-CoA:carnitine CoA-transferase CaiB</fullName>
    </submittedName>
</protein>
<evidence type="ECO:0000256" key="1">
    <source>
        <dbReference type="ARBA" id="ARBA00022679"/>
    </source>
</evidence>
<dbReference type="Proteomes" id="UP000183407">
    <property type="component" value="Unassembled WGS sequence"/>
</dbReference>
<dbReference type="EMBL" id="FNTL01000005">
    <property type="protein sequence ID" value="SEE83666.1"/>
    <property type="molecule type" value="Genomic_DNA"/>
</dbReference>
<dbReference type="GO" id="GO:0008410">
    <property type="term" value="F:CoA-transferase activity"/>
    <property type="evidence" value="ECO:0007669"/>
    <property type="project" value="TreeGrafter"/>
</dbReference>
<dbReference type="Gene3D" id="3.30.1540.10">
    <property type="entry name" value="formyl-coa transferase, domain 3"/>
    <property type="match status" value="1"/>
</dbReference>
<dbReference type="InterPro" id="IPR050483">
    <property type="entry name" value="CoA-transferase_III_domain"/>
</dbReference>
<dbReference type="InterPro" id="IPR044855">
    <property type="entry name" value="CoA-Trfase_III_dom3_sf"/>
</dbReference>
<organism evidence="2 3">
    <name type="scientific">Rhodococcus jostii</name>
    <dbReference type="NCBI Taxonomy" id="132919"/>
    <lineage>
        <taxon>Bacteria</taxon>
        <taxon>Bacillati</taxon>
        <taxon>Actinomycetota</taxon>
        <taxon>Actinomycetes</taxon>
        <taxon>Mycobacteriales</taxon>
        <taxon>Nocardiaceae</taxon>
        <taxon>Rhodococcus</taxon>
    </lineage>
</organism>
<evidence type="ECO:0000313" key="3">
    <source>
        <dbReference type="Proteomes" id="UP000183407"/>
    </source>
</evidence>
<dbReference type="PANTHER" id="PTHR48207">
    <property type="entry name" value="SUCCINATE--HYDROXYMETHYLGLUTARATE COA-TRANSFERASE"/>
    <property type="match status" value="1"/>
</dbReference>
<dbReference type="AlphaFoldDB" id="A0A1H5M304"/>
<reference evidence="3" key="1">
    <citation type="submission" date="2016-10" db="EMBL/GenBank/DDBJ databases">
        <authorList>
            <person name="Varghese N."/>
        </authorList>
    </citation>
    <scope>NUCLEOTIDE SEQUENCE [LARGE SCALE GENOMIC DNA]</scope>
    <source>
        <strain evidence="3">DSM 44719</strain>
    </source>
</reference>
<proteinExistence type="predicted"/>
<sequence length="405" mass="43552">MSGPMTGIKIVDLCSMMSGPWATDILGDQGADVIKVEVPGKGDHVRSLPNRSGDMSAMFVNVNRSKRSLTLDLKTPEGVAVLKKLVSTADVVVQNFRPGVVERLGIGYDDLAPLNSKLIYLSMSGFGERGPASGQRVYDSLIQALTGLTTVQAGSDEERPRLIRTILPDKLTAVVAAQALSAALFARERTGEGQHIRLSMLEAVLSFLWASDMGAYTFPDQPVPLEKGGSFIDLIYQTADGYITVATNSNGEWQSMCRALDHAEWIDDERFSTPVGRSKHINERLELIQSVLLDKSSAEWLTVLDTFDVPAAPILTRAEVIEHPQVKAAEIIIESEHPAAGRVRQARVAARFLGTVPDAPKGAPLLGQHNAEVLAEIGYSNDEIASLAAQNIIGTEQDATAGALA</sequence>
<dbReference type="Pfam" id="PF02515">
    <property type="entry name" value="CoA_transf_3"/>
    <property type="match status" value="1"/>
</dbReference>
<dbReference type="RefSeq" id="WP_074873398.1">
    <property type="nucleotide sequence ID" value="NZ_FNTL01000005.1"/>
</dbReference>
<dbReference type="InterPro" id="IPR023606">
    <property type="entry name" value="CoA-Trfase_III_dom_1_sf"/>
</dbReference>
<dbReference type="InterPro" id="IPR003673">
    <property type="entry name" value="CoA-Trfase_fam_III"/>
</dbReference>
<keyword evidence="1 2" id="KW-0808">Transferase</keyword>
<evidence type="ECO:0000313" key="2">
    <source>
        <dbReference type="EMBL" id="SEE83666.1"/>
    </source>
</evidence>
<gene>
    <name evidence="2" type="ORF">SAMN04490220_8620</name>
</gene>
<dbReference type="PANTHER" id="PTHR48207:SF4">
    <property type="entry name" value="BLL6097 PROTEIN"/>
    <property type="match status" value="1"/>
</dbReference>
<dbReference type="SUPFAM" id="SSF89796">
    <property type="entry name" value="CoA-transferase family III (CaiB/BaiF)"/>
    <property type="match status" value="1"/>
</dbReference>
<name>A0A1H5M304_RHOJO</name>
<dbReference type="Gene3D" id="3.40.50.10540">
    <property type="entry name" value="Crotonobetainyl-coa:carnitine coa-transferase, domain 1"/>
    <property type="match status" value="1"/>
</dbReference>
<accession>A0A1H5M304</accession>